<dbReference type="SUPFAM" id="SSF50494">
    <property type="entry name" value="Trypsin-like serine proteases"/>
    <property type="match status" value="1"/>
</dbReference>
<evidence type="ECO:0000256" key="1">
    <source>
        <dbReference type="ARBA" id="ARBA00022670"/>
    </source>
</evidence>
<dbReference type="PANTHER" id="PTHR43343:SF3">
    <property type="entry name" value="PROTEASE DO-LIKE 8, CHLOROPLASTIC"/>
    <property type="match status" value="1"/>
</dbReference>
<dbReference type="Gene3D" id="2.30.42.10">
    <property type="match status" value="1"/>
</dbReference>
<keyword evidence="3" id="KW-0732">Signal</keyword>
<keyword evidence="1" id="KW-0645">Protease</keyword>
<feature type="domain" description="PDZ" evidence="4">
    <location>
        <begin position="265"/>
        <end position="335"/>
    </location>
</feature>
<evidence type="ECO:0000256" key="3">
    <source>
        <dbReference type="SAM" id="SignalP"/>
    </source>
</evidence>
<protein>
    <submittedName>
        <fullName evidence="5">Trypsin-like peptidase domain-containing protein</fullName>
    </submittedName>
</protein>
<evidence type="ECO:0000259" key="4">
    <source>
        <dbReference type="PROSITE" id="PS50106"/>
    </source>
</evidence>
<dbReference type="InterPro" id="IPR036034">
    <property type="entry name" value="PDZ_sf"/>
</dbReference>
<dbReference type="SMART" id="SM00228">
    <property type="entry name" value="PDZ"/>
    <property type="match status" value="1"/>
</dbReference>
<proteinExistence type="predicted"/>
<feature type="signal peptide" evidence="3">
    <location>
        <begin position="1"/>
        <end position="28"/>
    </location>
</feature>
<dbReference type="PROSITE" id="PS50106">
    <property type="entry name" value="PDZ"/>
    <property type="match status" value="1"/>
</dbReference>
<gene>
    <name evidence="5" type="ORF">LOC68_24340</name>
</gene>
<keyword evidence="2" id="KW-0378">Hydrolase</keyword>
<dbReference type="PANTHER" id="PTHR43343">
    <property type="entry name" value="PEPTIDASE S12"/>
    <property type="match status" value="1"/>
</dbReference>
<dbReference type="InterPro" id="IPR009003">
    <property type="entry name" value="Peptidase_S1_PA"/>
</dbReference>
<dbReference type="PRINTS" id="PR00834">
    <property type="entry name" value="PROTEASES2C"/>
</dbReference>
<dbReference type="GO" id="GO:0006508">
    <property type="term" value="P:proteolysis"/>
    <property type="evidence" value="ECO:0007669"/>
    <property type="project" value="UniProtKB-KW"/>
</dbReference>
<dbReference type="InterPro" id="IPR001940">
    <property type="entry name" value="Peptidase_S1C"/>
</dbReference>
<dbReference type="GO" id="GO:0004252">
    <property type="term" value="F:serine-type endopeptidase activity"/>
    <property type="evidence" value="ECO:0007669"/>
    <property type="project" value="InterPro"/>
</dbReference>
<dbReference type="EMBL" id="JAJKFT010000010">
    <property type="protein sequence ID" value="MCC9631538.1"/>
    <property type="molecule type" value="Genomic_DNA"/>
</dbReference>
<organism evidence="5 6">
    <name type="scientific">Blastopirellula sediminis</name>
    <dbReference type="NCBI Taxonomy" id="2894196"/>
    <lineage>
        <taxon>Bacteria</taxon>
        <taxon>Pseudomonadati</taxon>
        <taxon>Planctomycetota</taxon>
        <taxon>Planctomycetia</taxon>
        <taxon>Pirellulales</taxon>
        <taxon>Pirellulaceae</taxon>
        <taxon>Blastopirellula</taxon>
    </lineage>
</organism>
<name>A0A9X1MQK7_9BACT</name>
<dbReference type="InterPro" id="IPR051201">
    <property type="entry name" value="Chloro_Bact_Ser_Proteases"/>
</dbReference>
<dbReference type="Pfam" id="PF13180">
    <property type="entry name" value="PDZ_2"/>
    <property type="match status" value="1"/>
</dbReference>
<evidence type="ECO:0000313" key="6">
    <source>
        <dbReference type="Proteomes" id="UP001139103"/>
    </source>
</evidence>
<dbReference type="InterPro" id="IPR001478">
    <property type="entry name" value="PDZ"/>
</dbReference>
<dbReference type="Gene3D" id="2.40.10.120">
    <property type="match status" value="1"/>
</dbReference>
<keyword evidence="6" id="KW-1185">Reference proteome</keyword>
<dbReference type="Proteomes" id="UP001139103">
    <property type="component" value="Unassembled WGS sequence"/>
</dbReference>
<evidence type="ECO:0000256" key="2">
    <source>
        <dbReference type="ARBA" id="ARBA00022801"/>
    </source>
</evidence>
<dbReference type="Pfam" id="PF13365">
    <property type="entry name" value="Trypsin_2"/>
    <property type="match status" value="1"/>
</dbReference>
<dbReference type="AlphaFoldDB" id="A0A9X1MQK7"/>
<evidence type="ECO:0000313" key="5">
    <source>
        <dbReference type="EMBL" id="MCC9631538.1"/>
    </source>
</evidence>
<dbReference type="SUPFAM" id="SSF50156">
    <property type="entry name" value="PDZ domain-like"/>
    <property type="match status" value="1"/>
</dbReference>
<reference evidence="5" key="1">
    <citation type="submission" date="2021-11" db="EMBL/GenBank/DDBJ databases">
        <title>Genome sequence.</title>
        <authorList>
            <person name="Sun Q."/>
        </authorList>
    </citation>
    <scope>NUCLEOTIDE SEQUENCE</scope>
    <source>
        <strain evidence="5">JC732</strain>
    </source>
</reference>
<dbReference type="RefSeq" id="WP_230223669.1">
    <property type="nucleotide sequence ID" value="NZ_JAJKFT010000010.1"/>
</dbReference>
<accession>A0A9X1MQK7</accession>
<feature type="chain" id="PRO_5040821202" evidence="3">
    <location>
        <begin position="29"/>
        <end position="374"/>
    </location>
</feature>
<comment type="caution">
    <text evidence="5">The sequence shown here is derived from an EMBL/GenBank/DDBJ whole genome shotgun (WGS) entry which is preliminary data.</text>
</comment>
<sequence>MNARKSGNRLAVLALLLLCGGLVSPAFAQEQPVPSPREQLRQDILSEVAAIEVHGNLLKKVCRYVRPSVVHIEARKKEGESLAYGGSIVDEAGSGVIIHHHDKDYVLTNRHVISQAANQDIKIHLDDGRILRPTQVWTDRETDVAVMAVEAERLIPAQVADSSAVEIGEFVLAVGSPFGLSQSVTYGIISAKGRRDLQLGRQGLKFQNFMQTDAAINPGNSGGPLLNMRGEVIGINTAIASNSGGNDGIGFTIPINSALNIACQMIDDGKVSRAFLGVVLDSQYDSKAAEKLGLPMAKGTRVNGVTEDSPADAAGILVGDVIVRFNNQDIEDDSHLVNVVSLSPLHVKLPVDLYREGKLMVVELELAVRDASVK</sequence>